<dbReference type="AlphaFoldDB" id="A0A831W8J8"/>
<name>A0A831W8J8_9GAMM</name>
<proteinExistence type="predicted"/>
<feature type="domain" description="PPM-type phosphatase" evidence="1">
    <location>
        <begin position="7"/>
        <end position="249"/>
    </location>
</feature>
<dbReference type="GO" id="GO:0004722">
    <property type="term" value="F:protein serine/threonine phosphatase activity"/>
    <property type="evidence" value="ECO:0007669"/>
    <property type="project" value="InterPro"/>
</dbReference>
<dbReference type="SUPFAM" id="SSF81606">
    <property type="entry name" value="PP2C-like"/>
    <property type="match status" value="1"/>
</dbReference>
<dbReference type="SMART" id="SM00331">
    <property type="entry name" value="PP2C_SIG"/>
    <property type="match status" value="1"/>
</dbReference>
<dbReference type="PROSITE" id="PS51746">
    <property type="entry name" value="PPM_2"/>
    <property type="match status" value="1"/>
</dbReference>
<sequence>MSAIPLHTACASDVGLVRKTNEDYLFVMAEQGIVALADGMGGHLAGEVAAEVAVEVAVEELRHAQRFGNMDTMQCLMHLGEAVERAIQSVYTLAKSKQELDGMGTTLVLALFHEDRIFYAHVGDSRIYLLRNDRLMQLTRDHSLIQEVLDHGIFPNRGEAKEAGVGENVLTRSLGFTVEINVDVNEAAVCRDDLFLFCSDGLTGPLKESQIQQLMSREELSLESRAKVLVQAAMDAGGRDNISVVLARPMLGTPE</sequence>
<gene>
    <name evidence="2" type="ORF">ENJ12_08860</name>
</gene>
<accession>A0A831W8J8</accession>
<dbReference type="Gene3D" id="3.60.40.10">
    <property type="entry name" value="PPM-type phosphatase domain"/>
    <property type="match status" value="1"/>
</dbReference>
<evidence type="ECO:0000313" key="2">
    <source>
        <dbReference type="EMBL" id="HEC06948.1"/>
    </source>
</evidence>
<dbReference type="SMART" id="SM00332">
    <property type="entry name" value="PP2Cc"/>
    <property type="match status" value="1"/>
</dbReference>
<dbReference type="InterPro" id="IPR001932">
    <property type="entry name" value="PPM-type_phosphatase-like_dom"/>
</dbReference>
<dbReference type="Pfam" id="PF13672">
    <property type="entry name" value="PP2C_2"/>
    <property type="match status" value="1"/>
</dbReference>
<dbReference type="CDD" id="cd00143">
    <property type="entry name" value="PP2Cc"/>
    <property type="match status" value="1"/>
</dbReference>
<dbReference type="EMBL" id="DRLF01000307">
    <property type="protein sequence ID" value="HEC06948.1"/>
    <property type="molecule type" value="Genomic_DNA"/>
</dbReference>
<dbReference type="PANTHER" id="PTHR47992">
    <property type="entry name" value="PROTEIN PHOSPHATASE"/>
    <property type="match status" value="1"/>
</dbReference>
<dbReference type="InterPro" id="IPR015655">
    <property type="entry name" value="PP2C"/>
</dbReference>
<evidence type="ECO:0000259" key="1">
    <source>
        <dbReference type="PROSITE" id="PS51746"/>
    </source>
</evidence>
<dbReference type="Proteomes" id="UP000886339">
    <property type="component" value="Unassembled WGS sequence"/>
</dbReference>
<dbReference type="InterPro" id="IPR036457">
    <property type="entry name" value="PPM-type-like_dom_sf"/>
</dbReference>
<reference evidence="2" key="1">
    <citation type="journal article" date="2020" name="mSystems">
        <title>Genome- and Community-Level Interaction Insights into Carbon Utilization and Element Cycling Functions of Hydrothermarchaeota in Hydrothermal Sediment.</title>
        <authorList>
            <person name="Zhou Z."/>
            <person name="Liu Y."/>
            <person name="Xu W."/>
            <person name="Pan J."/>
            <person name="Luo Z.H."/>
            <person name="Li M."/>
        </authorList>
    </citation>
    <scope>NUCLEOTIDE SEQUENCE [LARGE SCALE GENOMIC DNA]</scope>
    <source>
        <strain evidence="2">HyVt-458</strain>
    </source>
</reference>
<protein>
    <submittedName>
        <fullName evidence="2">Serine/threonine-protein phosphatase</fullName>
    </submittedName>
</protein>
<organism evidence="2">
    <name type="scientific">Thiolapillus brandeum</name>
    <dbReference type="NCBI Taxonomy" id="1076588"/>
    <lineage>
        <taxon>Bacteria</taxon>
        <taxon>Pseudomonadati</taxon>
        <taxon>Pseudomonadota</taxon>
        <taxon>Gammaproteobacteria</taxon>
        <taxon>Chromatiales</taxon>
        <taxon>Sedimenticolaceae</taxon>
        <taxon>Thiolapillus</taxon>
    </lineage>
</organism>
<comment type="caution">
    <text evidence="2">The sequence shown here is derived from an EMBL/GenBank/DDBJ whole genome shotgun (WGS) entry which is preliminary data.</text>
</comment>